<feature type="compositionally biased region" description="Polar residues" evidence="1">
    <location>
        <begin position="691"/>
        <end position="705"/>
    </location>
</feature>
<dbReference type="InterPro" id="IPR011989">
    <property type="entry name" value="ARM-like"/>
</dbReference>
<dbReference type="EMBL" id="QUTC01004960">
    <property type="protein sequence ID" value="RHY61194.1"/>
    <property type="molecule type" value="Genomic_DNA"/>
</dbReference>
<accession>A0A397DAR0</accession>
<dbReference type="Proteomes" id="UP000265716">
    <property type="component" value="Unassembled WGS sequence"/>
</dbReference>
<feature type="domain" description="C2H2-type" evidence="2">
    <location>
        <begin position="36"/>
        <end position="57"/>
    </location>
</feature>
<protein>
    <recommendedName>
        <fullName evidence="2">C2H2-type domain-containing protein</fullName>
    </recommendedName>
</protein>
<name>A0A397DAR0_APHAT</name>
<gene>
    <name evidence="3" type="ORF">DYB38_000835</name>
</gene>
<reference evidence="3 4" key="1">
    <citation type="submission" date="2018-08" db="EMBL/GenBank/DDBJ databases">
        <title>Aphanomyces genome sequencing and annotation.</title>
        <authorList>
            <person name="Minardi D."/>
            <person name="Oidtmann B."/>
            <person name="Van Der Giezen M."/>
            <person name="Studholme D.J."/>
        </authorList>
    </citation>
    <scope>NUCLEOTIDE SEQUENCE [LARGE SCALE GENOMIC DNA]</scope>
    <source>
        <strain evidence="3 4">SA</strain>
    </source>
</reference>
<dbReference type="InterPro" id="IPR013087">
    <property type="entry name" value="Znf_C2H2_type"/>
</dbReference>
<feature type="region of interest" description="Disordered" evidence="1">
    <location>
        <begin position="689"/>
        <end position="714"/>
    </location>
</feature>
<dbReference type="PROSITE" id="PS00028">
    <property type="entry name" value="ZINC_FINGER_C2H2_1"/>
    <property type="match status" value="1"/>
</dbReference>
<evidence type="ECO:0000313" key="4">
    <source>
        <dbReference type="Proteomes" id="UP000265716"/>
    </source>
</evidence>
<dbReference type="VEuPathDB" id="FungiDB:H257_17593"/>
<evidence type="ECO:0000256" key="1">
    <source>
        <dbReference type="SAM" id="MobiDB-lite"/>
    </source>
</evidence>
<proteinExistence type="predicted"/>
<evidence type="ECO:0000313" key="3">
    <source>
        <dbReference type="EMBL" id="RHY61194.1"/>
    </source>
</evidence>
<dbReference type="AlphaFoldDB" id="A0A397DAR0"/>
<dbReference type="SUPFAM" id="SSF48371">
    <property type="entry name" value="ARM repeat"/>
    <property type="match status" value="1"/>
</dbReference>
<dbReference type="Gene3D" id="1.25.10.10">
    <property type="entry name" value="Leucine-rich Repeat Variant"/>
    <property type="match status" value="1"/>
</dbReference>
<dbReference type="VEuPathDB" id="FungiDB:H257_17591"/>
<dbReference type="InterPro" id="IPR016024">
    <property type="entry name" value="ARM-type_fold"/>
</dbReference>
<evidence type="ECO:0000259" key="2">
    <source>
        <dbReference type="PROSITE" id="PS00028"/>
    </source>
</evidence>
<sequence length="929" mass="104514">MAAAFAMLLMLRRKRHPDGQMQLMHASLRSLFRESCQECGFVCTDSVVLMEHMLEVHLAPQTCRQRHFTAATLALLHSHTCKRFIPYKVTSEHATPPCGIAMPLLPPVQDNMVDRLEERRTHTQVLLSIVQLCFCSGLFCGESFRPVADRIVVHVILLCTHTDARVAAKARECLTVWTERVSYDLHVVVQAGERLSSEEESVNYCISFVDQIPTILGSWDPKELHDIDLFALIANCLMDDRQNVRRHGYEPLALLFEFHRAEYGDDPPLVHAYLEQLPKQVVDELLRQVPTSALAHAIRPLLVPRHAFPNAKKAMQSPVLSRKLQFYDTPHTTDLSSDGSWDVRRPELVNVPSLDSTEMATIQPANAFSNVFLDFEVPIQTREIAPGVQTQALTTDTNPVKCDDFGDEFMPLLEEREIPRPIAESSPEKVPRQMPAEDRRASIVLDDNTILLHEAEVHEQVWIKAAAKYDHSTSQNKSSRAIQSTSPNLKAILTSKQTQAFVARMQSDLAIRLTKEHAREAQRLHAVQLKETPKPRNPEAPGIISQGSVRILKKNGWIAATADACIERMLLAKAEQQELNELERERRLALDTQTGQRLFRPQAIDATVQTSVQMTAASKQRCEDRFDKDFTAQIASEEVRVHELRVQLEDSATAECTFSPEIHSKFPQRNDSRDIGHRLYDLAIEQRQKRAQQLDQRQSPLDSPVQTPPHDDDQLRLSATDRLELFYAVTAEVSISDSSSIFQPLSLIRMNVTVTSLSDSDAKWRSTYLIMMVHSPKPAPVAAFDKAVEGMRLAQLEKARKLQTIRASIAPHLNVDTMRTADGRRTIPRPFGFYHKSSAKAYAVHAKKKSKRLRTLKPDQIGDHHSAVVNVHIAPSLDHSIALSQVQDAQALDNVVLAMTSVYALDSLQVAGLDSALHDFAGLDFSHVH</sequence>
<comment type="caution">
    <text evidence="3">The sequence shown here is derived from an EMBL/GenBank/DDBJ whole genome shotgun (WGS) entry which is preliminary data.</text>
</comment>
<organism evidence="3 4">
    <name type="scientific">Aphanomyces astaci</name>
    <name type="common">Crayfish plague agent</name>
    <dbReference type="NCBI Taxonomy" id="112090"/>
    <lineage>
        <taxon>Eukaryota</taxon>
        <taxon>Sar</taxon>
        <taxon>Stramenopiles</taxon>
        <taxon>Oomycota</taxon>
        <taxon>Saprolegniomycetes</taxon>
        <taxon>Saprolegniales</taxon>
        <taxon>Verrucalvaceae</taxon>
        <taxon>Aphanomyces</taxon>
    </lineage>
</organism>